<feature type="transmembrane region" description="Helical" evidence="4">
    <location>
        <begin position="276"/>
        <end position="298"/>
    </location>
</feature>
<dbReference type="Gene3D" id="3.40.50.300">
    <property type="entry name" value="P-loop containing nucleotide triphosphate hydrolases"/>
    <property type="match status" value="1"/>
</dbReference>
<evidence type="ECO:0000256" key="1">
    <source>
        <dbReference type="ARBA" id="ARBA00008535"/>
    </source>
</evidence>
<keyword evidence="4" id="KW-1133">Transmembrane helix</keyword>
<dbReference type="PANTHER" id="PTHR10903">
    <property type="entry name" value="GTPASE, IMAP FAMILY MEMBER-RELATED"/>
    <property type="match status" value="1"/>
</dbReference>
<evidence type="ECO:0000256" key="4">
    <source>
        <dbReference type="SAM" id="Phobius"/>
    </source>
</evidence>
<keyword evidence="2" id="KW-0547">Nucleotide-binding</keyword>
<dbReference type="InterPro" id="IPR006703">
    <property type="entry name" value="G_AIG1"/>
</dbReference>
<keyword evidence="4" id="KW-0812">Transmembrane</keyword>
<accession>A0AAV2KK78</accession>
<keyword evidence="7" id="KW-1185">Reference proteome</keyword>
<dbReference type="AlphaFoldDB" id="A0AAV2KK78"/>
<proteinExistence type="inferred from homology"/>
<evidence type="ECO:0000313" key="6">
    <source>
        <dbReference type="EMBL" id="CAL1588487.1"/>
    </source>
</evidence>
<sequence length="314" mass="34551">MSAPSQSELRVVVLGRVGSCILGLQESAAVRQECSVHRVQAADRQVTVVSSADWFVSGCVPEDRRRQLSSLLALSSPGPHAFLLCVPLNQPADGEAKALDVLEKLLGPAVVKSTIVLFTHTEELDQEESLEDYLLTWRKDLTELVKRCEDHYHTLETGLGRAESEEAVRELLDKVDQAVVESGVDHFSCQLYRDTEEKILERQEEILRQRAEEGLDCGAVEEVRQEAERTTDLNLDLEALFPCNAPVSPARSFWSGLWATLSAWLWRLPKLVRREALLGALVGLFVGGPVGGAVGATVGSVATEVGRRKTQKTK</sequence>
<protein>
    <recommendedName>
        <fullName evidence="5">AIG1-type G domain-containing protein</fullName>
    </recommendedName>
</protein>
<organism evidence="6 7">
    <name type="scientific">Knipowitschia caucasica</name>
    <name type="common">Caucasian dwarf goby</name>
    <name type="synonym">Pomatoschistus caucasicus</name>
    <dbReference type="NCBI Taxonomy" id="637954"/>
    <lineage>
        <taxon>Eukaryota</taxon>
        <taxon>Metazoa</taxon>
        <taxon>Chordata</taxon>
        <taxon>Craniata</taxon>
        <taxon>Vertebrata</taxon>
        <taxon>Euteleostomi</taxon>
        <taxon>Actinopterygii</taxon>
        <taxon>Neopterygii</taxon>
        <taxon>Teleostei</taxon>
        <taxon>Neoteleostei</taxon>
        <taxon>Acanthomorphata</taxon>
        <taxon>Gobiaria</taxon>
        <taxon>Gobiiformes</taxon>
        <taxon>Gobioidei</taxon>
        <taxon>Gobiidae</taxon>
        <taxon>Gobiinae</taxon>
        <taxon>Knipowitschia</taxon>
    </lineage>
</organism>
<evidence type="ECO:0000256" key="3">
    <source>
        <dbReference type="ARBA" id="ARBA00023134"/>
    </source>
</evidence>
<keyword evidence="3" id="KW-0342">GTP-binding</keyword>
<evidence type="ECO:0000259" key="5">
    <source>
        <dbReference type="Pfam" id="PF04548"/>
    </source>
</evidence>
<evidence type="ECO:0000256" key="2">
    <source>
        <dbReference type="ARBA" id="ARBA00022741"/>
    </source>
</evidence>
<evidence type="ECO:0000313" key="7">
    <source>
        <dbReference type="Proteomes" id="UP001497482"/>
    </source>
</evidence>
<dbReference type="Pfam" id="PF04548">
    <property type="entry name" value="AIG1"/>
    <property type="match status" value="1"/>
</dbReference>
<dbReference type="InterPro" id="IPR027417">
    <property type="entry name" value="P-loop_NTPase"/>
</dbReference>
<dbReference type="EMBL" id="OZ035840">
    <property type="protein sequence ID" value="CAL1588487.1"/>
    <property type="molecule type" value="Genomic_DNA"/>
</dbReference>
<reference evidence="6 7" key="1">
    <citation type="submission" date="2024-04" db="EMBL/GenBank/DDBJ databases">
        <authorList>
            <person name="Waldvogel A.-M."/>
            <person name="Schoenle A."/>
        </authorList>
    </citation>
    <scope>NUCLEOTIDE SEQUENCE [LARGE SCALE GENOMIC DNA]</scope>
</reference>
<dbReference type="InterPro" id="IPR045058">
    <property type="entry name" value="GIMA/IAN/Toc"/>
</dbReference>
<keyword evidence="4" id="KW-0472">Membrane</keyword>
<feature type="domain" description="AIG1-type G" evidence="5">
    <location>
        <begin position="27"/>
        <end position="200"/>
    </location>
</feature>
<dbReference type="PANTHER" id="PTHR10903:SF167">
    <property type="entry name" value="GTPASE IMAP FAMILY MEMBER 6-RELATED"/>
    <property type="match status" value="1"/>
</dbReference>
<name>A0AAV2KK78_KNICA</name>
<dbReference type="GO" id="GO:0005525">
    <property type="term" value="F:GTP binding"/>
    <property type="evidence" value="ECO:0007669"/>
    <property type="project" value="UniProtKB-KW"/>
</dbReference>
<gene>
    <name evidence="6" type="ORF">KC01_LOCUS18275</name>
</gene>
<comment type="similarity">
    <text evidence="1">Belongs to the TRAFAC class TrmE-Era-EngA-EngB-Septin-like GTPase superfamily. AIG1/Toc34/Toc159-like paraseptin GTPase family. IAN subfamily.</text>
</comment>
<dbReference type="Proteomes" id="UP001497482">
    <property type="component" value="Chromosome 18"/>
</dbReference>